<name>A0ABU7L1Q6_9ACTN</name>
<sequence length="484" mass="54469">MREDRAEERRAERFASRRVLWQLSKEKSVQCCGRGAVDSAAGVTIRTKGKKAFVSGIVRCSKIWLDPVCSAKIRATRAEEISAALVRHIQEGGTAYMVTLTLQHHKRHKLADLLDSLGDAWKALLSGSQWAGDPKRGRKGERARMGVLGFVRSIEATYGENGWHPHIHVILLLGAEQSPRPSVPKKEIKDPVTGEKIPNPAREGWVKQPWDPTPVGYFPVPDPSWDRSAMSAEVAQTAADFERMQERWARSWERWTEKAGFRAGGKHAIQWDRIASVADAERLGEYVAKVQDGKEDGSRWGVGQEVARGDLKSGRKIGPKGQRRPSETPFELIARYRKLRSMTAQEMEGLAKAGVDVGKQLAEIERVWREWERDTKMRRAMEWSRNLRSALGLDEEEPSDAEIVAEEEHGEERAHLSAPAWARVCRLGMDYRVLRAVETGGVAELVVLLAGIELRADSTDGWIDQERALLPHRGRRPQVDVIRE</sequence>
<evidence type="ECO:0000313" key="5">
    <source>
        <dbReference type="Proteomes" id="UP001348641"/>
    </source>
</evidence>
<dbReference type="InterPro" id="IPR000989">
    <property type="entry name" value="Rep"/>
</dbReference>
<dbReference type="Pfam" id="PF01446">
    <property type="entry name" value="Rep_1"/>
    <property type="match status" value="1"/>
</dbReference>
<reference evidence="4 5" key="1">
    <citation type="submission" date="2023-07" db="EMBL/GenBank/DDBJ databases">
        <authorList>
            <person name="Girao M."/>
            <person name="Carvalho M.F."/>
        </authorList>
    </citation>
    <scope>NUCLEOTIDE SEQUENCE [LARGE SCALE GENOMIC DNA]</scope>
    <source>
        <strain evidence="4 5">66/93</strain>
    </source>
</reference>
<evidence type="ECO:0008006" key="6">
    <source>
        <dbReference type="Google" id="ProtNLM"/>
    </source>
</evidence>
<dbReference type="RefSeq" id="WP_330162232.1">
    <property type="nucleotide sequence ID" value="NZ_JAUUCC010000185.1"/>
</dbReference>
<evidence type="ECO:0000256" key="1">
    <source>
        <dbReference type="ARBA" id="ARBA00008909"/>
    </source>
</evidence>
<comment type="similarity">
    <text evidence="1">Belongs to the Gram-positive plasmids replication protein type 1 family.</text>
</comment>
<keyword evidence="2" id="KW-0235">DNA replication</keyword>
<organism evidence="4 5">
    <name type="scientific">Nocardiopsis tropica</name>
    <dbReference type="NCBI Taxonomy" id="109330"/>
    <lineage>
        <taxon>Bacteria</taxon>
        <taxon>Bacillati</taxon>
        <taxon>Actinomycetota</taxon>
        <taxon>Actinomycetes</taxon>
        <taxon>Streptosporangiales</taxon>
        <taxon>Nocardiopsidaceae</taxon>
        <taxon>Nocardiopsis</taxon>
    </lineage>
</organism>
<dbReference type="Proteomes" id="UP001348641">
    <property type="component" value="Unassembled WGS sequence"/>
</dbReference>
<evidence type="ECO:0000256" key="2">
    <source>
        <dbReference type="ARBA" id="ARBA00022705"/>
    </source>
</evidence>
<feature type="region of interest" description="Disordered" evidence="3">
    <location>
        <begin position="181"/>
        <end position="205"/>
    </location>
</feature>
<comment type="caution">
    <text evidence="4">The sequence shown here is derived from an EMBL/GenBank/DDBJ whole genome shotgun (WGS) entry which is preliminary data.</text>
</comment>
<evidence type="ECO:0000313" key="4">
    <source>
        <dbReference type="EMBL" id="MEE2055478.1"/>
    </source>
</evidence>
<feature type="compositionally biased region" description="Basic and acidic residues" evidence="3">
    <location>
        <begin position="184"/>
        <end position="193"/>
    </location>
</feature>
<proteinExistence type="inferred from homology"/>
<accession>A0ABU7L1Q6</accession>
<gene>
    <name evidence="4" type="ORF">Q8A49_33780</name>
</gene>
<evidence type="ECO:0000256" key="3">
    <source>
        <dbReference type="SAM" id="MobiDB-lite"/>
    </source>
</evidence>
<dbReference type="EMBL" id="JAUUCC010000185">
    <property type="protein sequence ID" value="MEE2055478.1"/>
    <property type="molecule type" value="Genomic_DNA"/>
</dbReference>
<protein>
    <recommendedName>
        <fullName evidence="6">Replication protein</fullName>
    </recommendedName>
</protein>